<dbReference type="InterPro" id="IPR014719">
    <property type="entry name" value="Ribosomal_bL12_C/ClpS-like"/>
</dbReference>
<dbReference type="RefSeq" id="WP_279334900.1">
    <property type="nucleotide sequence ID" value="NZ_CP121682.1"/>
</dbReference>
<accession>A0ABY8K5N2</accession>
<dbReference type="Proteomes" id="UP001216440">
    <property type="component" value="Chromosome"/>
</dbReference>
<evidence type="ECO:0000259" key="1">
    <source>
        <dbReference type="Pfam" id="PF00542"/>
    </source>
</evidence>
<dbReference type="Gene3D" id="3.30.1390.10">
    <property type="match status" value="1"/>
</dbReference>
<evidence type="ECO:0000313" key="3">
    <source>
        <dbReference type="Proteomes" id="UP001216440"/>
    </source>
</evidence>
<keyword evidence="3" id="KW-1185">Reference proteome</keyword>
<evidence type="ECO:0000313" key="2">
    <source>
        <dbReference type="EMBL" id="WGD41828.1"/>
    </source>
</evidence>
<dbReference type="EMBL" id="CP121682">
    <property type="protein sequence ID" value="WGD41828.1"/>
    <property type="molecule type" value="Genomic_DNA"/>
</dbReference>
<name>A0ABY8K5N2_9ACTN</name>
<proteinExistence type="predicted"/>
<dbReference type="Pfam" id="PF00542">
    <property type="entry name" value="Ribosomal_L12"/>
    <property type="match status" value="1"/>
</dbReference>
<gene>
    <name evidence="2" type="ORF">PYS65_17605</name>
</gene>
<sequence>MDAVAFLIVFLGIMTIKFEISRADRRAARLERKLDLVLEHLDLHEEVPRRDEIVALVREGKRIQAVKTYREVTGAGLAEAKEAVDRLG</sequence>
<dbReference type="InterPro" id="IPR013823">
    <property type="entry name" value="Ribosomal_bL12_C"/>
</dbReference>
<organism evidence="2 3">
    <name type="scientific">Streptomyces cathayae</name>
    <dbReference type="NCBI Taxonomy" id="3031124"/>
    <lineage>
        <taxon>Bacteria</taxon>
        <taxon>Bacillati</taxon>
        <taxon>Actinomycetota</taxon>
        <taxon>Actinomycetes</taxon>
        <taxon>Kitasatosporales</taxon>
        <taxon>Streptomycetaceae</taxon>
        <taxon>Streptomyces</taxon>
    </lineage>
</organism>
<feature type="domain" description="Large ribosomal subunit protein bL12 C-terminal" evidence="1">
    <location>
        <begin position="60"/>
        <end position="86"/>
    </location>
</feature>
<reference evidence="2 3" key="1">
    <citation type="submission" date="2023-03" db="EMBL/GenBank/DDBJ databases">
        <authorList>
            <person name="Mo P."/>
        </authorList>
    </citation>
    <scope>NUCLEOTIDE SEQUENCE [LARGE SCALE GENOMIC DNA]</scope>
    <source>
        <strain evidence="2 3">HUAS 5</strain>
    </source>
</reference>
<protein>
    <recommendedName>
        <fullName evidence="1">Large ribosomal subunit protein bL12 C-terminal domain-containing protein</fullName>
    </recommendedName>
</protein>